<dbReference type="AlphaFoldDB" id="A0A1E3PX14"/>
<dbReference type="Proteomes" id="UP000094385">
    <property type="component" value="Unassembled WGS sequence"/>
</dbReference>
<evidence type="ECO:0008006" key="4">
    <source>
        <dbReference type="Google" id="ProtNLM"/>
    </source>
</evidence>
<keyword evidence="1" id="KW-0732">Signal</keyword>
<keyword evidence="3" id="KW-1185">Reference proteome</keyword>
<feature type="signal peptide" evidence="1">
    <location>
        <begin position="1"/>
        <end position="32"/>
    </location>
</feature>
<proteinExistence type="predicted"/>
<evidence type="ECO:0000256" key="1">
    <source>
        <dbReference type="SAM" id="SignalP"/>
    </source>
</evidence>
<evidence type="ECO:0000313" key="2">
    <source>
        <dbReference type="EMBL" id="ODQ69828.1"/>
    </source>
</evidence>
<dbReference type="EMBL" id="KV454302">
    <property type="protein sequence ID" value="ODQ69828.1"/>
    <property type="molecule type" value="Genomic_DNA"/>
</dbReference>
<organism evidence="2 3">
    <name type="scientific">Lipomyces starkeyi NRRL Y-11557</name>
    <dbReference type="NCBI Taxonomy" id="675824"/>
    <lineage>
        <taxon>Eukaryota</taxon>
        <taxon>Fungi</taxon>
        <taxon>Dikarya</taxon>
        <taxon>Ascomycota</taxon>
        <taxon>Saccharomycotina</taxon>
        <taxon>Lipomycetes</taxon>
        <taxon>Lipomycetales</taxon>
        <taxon>Lipomycetaceae</taxon>
        <taxon>Lipomyces</taxon>
    </lineage>
</organism>
<evidence type="ECO:0000313" key="3">
    <source>
        <dbReference type="Proteomes" id="UP000094385"/>
    </source>
</evidence>
<reference evidence="2 3" key="1">
    <citation type="journal article" date="2016" name="Proc. Natl. Acad. Sci. U.S.A.">
        <title>Comparative genomics of biotechnologically important yeasts.</title>
        <authorList>
            <person name="Riley R."/>
            <person name="Haridas S."/>
            <person name="Wolfe K.H."/>
            <person name="Lopes M.R."/>
            <person name="Hittinger C.T."/>
            <person name="Goeker M."/>
            <person name="Salamov A.A."/>
            <person name="Wisecaver J.H."/>
            <person name="Long T.M."/>
            <person name="Calvey C.H."/>
            <person name="Aerts A.L."/>
            <person name="Barry K.W."/>
            <person name="Choi C."/>
            <person name="Clum A."/>
            <person name="Coughlan A.Y."/>
            <person name="Deshpande S."/>
            <person name="Douglass A.P."/>
            <person name="Hanson S.J."/>
            <person name="Klenk H.-P."/>
            <person name="LaButti K.M."/>
            <person name="Lapidus A."/>
            <person name="Lindquist E.A."/>
            <person name="Lipzen A.M."/>
            <person name="Meier-Kolthoff J.P."/>
            <person name="Ohm R.A."/>
            <person name="Otillar R.P."/>
            <person name="Pangilinan J.L."/>
            <person name="Peng Y."/>
            <person name="Rokas A."/>
            <person name="Rosa C.A."/>
            <person name="Scheuner C."/>
            <person name="Sibirny A.A."/>
            <person name="Slot J.C."/>
            <person name="Stielow J.B."/>
            <person name="Sun H."/>
            <person name="Kurtzman C.P."/>
            <person name="Blackwell M."/>
            <person name="Grigoriev I.V."/>
            <person name="Jeffries T.W."/>
        </authorList>
    </citation>
    <scope>NUCLEOTIDE SEQUENCE [LARGE SCALE GENOMIC DNA]</scope>
    <source>
        <strain evidence="2 3">NRRL Y-11557</strain>
    </source>
</reference>
<gene>
    <name evidence="2" type="ORF">LIPSTDRAFT_75460</name>
</gene>
<protein>
    <recommendedName>
        <fullName evidence="4">Secreted protein</fullName>
    </recommendedName>
</protein>
<sequence>MVACAISLCGCGCHRTLLFLTFAVCYVSRGLLGPPVAHSTISANNRLLASHVNVFQIATGPTQFPDDVSAVETCVCQQFLSAREGR</sequence>
<accession>A0A1E3PX14</accession>
<feature type="chain" id="PRO_5009133992" description="Secreted protein" evidence="1">
    <location>
        <begin position="33"/>
        <end position="86"/>
    </location>
</feature>
<name>A0A1E3PX14_LIPST</name>